<protein>
    <submittedName>
        <fullName evidence="1">Membrane fusion protein (Multidrug efflux system)</fullName>
    </submittedName>
</protein>
<reference evidence="1" key="1">
    <citation type="submission" date="2023-07" db="EMBL/GenBank/DDBJ databases">
        <title>Sorghum-associated microbial communities from plants grown in Nebraska, USA.</title>
        <authorList>
            <person name="Schachtman D."/>
        </authorList>
    </citation>
    <scope>NUCLEOTIDE SEQUENCE</scope>
    <source>
        <strain evidence="1">2697</strain>
    </source>
</reference>
<comment type="caution">
    <text evidence="1">The sequence shown here is derived from an EMBL/GenBank/DDBJ whole genome shotgun (WGS) entry which is preliminary data.</text>
</comment>
<dbReference type="EMBL" id="JAVDTF010000001">
    <property type="protein sequence ID" value="MDR6782133.1"/>
    <property type="molecule type" value="Genomic_DNA"/>
</dbReference>
<gene>
    <name evidence="1" type="ORF">J2X78_000685</name>
</gene>
<accession>A0ACC6KSM4</accession>
<organism evidence="1 2">
    <name type="scientific">Pedobacter africanus</name>
    <dbReference type="NCBI Taxonomy" id="151894"/>
    <lineage>
        <taxon>Bacteria</taxon>
        <taxon>Pseudomonadati</taxon>
        <taxon>Bacteroidota</taxon>
        <taxon>Sphingobacteriia</taxon>
        <taxon>Sphingobacteriales</taxon>
        <taxon>Sphingobacteriaceae</taxon>
        <taxon>Pedobacter</taxon>
    </lineage>
</organism>
<sequence length="376" mass="40145">MKTTALLLATMLIYACSGNKPQATAPPVPGLPVSTVSQSSETTFLEYPAAIQGAADLEIRPQVAGALDKVFINEGQYVAAGQPLFKINELPFREALNTAKASLSAAEAAILNAQLEVDKLIPLVQNKVVSDVQLKTAKATLQIAKANAAQAKAGVAAAQINLAYTIIKAPVSGYIGLLPKKQGSLVSPSDTAPLTQLSDVHEVRVYFSLGEDDFIDFNTKYSGKTLTERIKNVPGVALVLADQSVYPQEGKIDMVDGQFDKQTGAITLRASFPNAQGLLRSGNTGKIRISMEHKNALIVPQSATVEMQDKIFVFTVADSNKVKKMPISIMGKSGTNYLVKEGVKSGDQIVLSGLDRLQEGQEIRPEKPANKVARLN</sequence>
<name>A0ACC6KSM4_9SPHI</name>
<evidence type="ECO:0000313" key="1">
    <source>
        <dbReference type="EMBL" id="MDR6782133.1"/>
    </source>
</evidence>
<proteinExistence type="predicted"/>
<evidence type="ECO:0000313" key="2">
    <source>
        <dbReference type="Proteomes" id="UP001246858"/>
    </source>
</evidence>
<dbReference type="Proteomes" id="UP001246858">
    <property type="component" value="Unassembled WGS sequence"/>
</dbReference>
<keyword evidence="2" id="KW-1185">Reference proteome</keyword>